<dbReference type="GO" id="GO:0003951">
    <property type="term" value="F:NAD+ kinase activity"/>
    <property type="evidence" value="ECO:0007669"/>
    <property type="project" value="UniProtKB-UniRule"/>
</dbReference>
<evidence type="ECO:0000313" key="10">
    <source>
        <dbReference type="Proteomes" id="UP000248044"/>
    </source>
</evidence>
<dbReference type="GO" id="GO:0006741">
    <property type="term" value="P:NADP+ biosynthetic process"/>
    <property type="evidence" value="ECO:0007669"/>
    <property type="project" value="UniProtKB-UniRule"/>
</dbReference>
<keyword evidence="3 8" id="KW-0547">Nucleotide-binding</keyword>
<evidence type="ECO:0000256" key="1">
    <source>
        <dbReference type="ARBA" id="ARBA00022490"/>
    </source>
</evidence>
<evidence type="ECO:0000256" key="6">
    <source>
        <dbReference type="ARBA" id="ARBA00022857"/>
    </source>
</evidence>
<evidence type="ECO:0000256" key="7">
    <source>
        <dbReference type="ARBA" id="ARBA00023027"/>
    </source>
</evidence>
<keyword evidence="7 8" id="KW-0520">NAD</keyword>
<evidence type="ECO:0000256" key="3">
    <source>
        <dbReference type="ARBA" id="ARBA00022741"/>
    </source>
</evidence>
<feature type="active site" description="Proton acceptor" evidence="8">
    <location>
        <position position="45"/>
    </location>
</feature>
<dbReference type="InterPro" id="IPR016064">
    <property type="entry name" value="NAD/diacylglycerol_kinase_sf"/>
</dbReference>
<keyword evidence="2 8" id="KW-0808">Transferase</keyword>
<keyword evidence="5 8" id="KW-0067">ATP-binding</keyword>
<name>A0A2U9IBS5_9CREN</name>
<gene>
    <name evidence="8" type="primary">nadK</name>
    <name evidence="9" type="ORF">DFR85_01415</name>
</gene>
<keyword evidence="6 8" id="KW-0521">NADP</keyword>
<evidence type="ECO:0000256" key="4">
    <source>
        <dbReference type="ARBA" id="ARBA00022777"/>
    </source>
</evidence>
<dbReference type="Pfam" id="PF01513">
    <property type="entry name" value="NAD_kinase"/>
    <property type="match status" value="1"/>
</dbReference>
<comment type="subcellular location">
    <subcellularLocation>
        <location evidence="8">Cytoplasm</location>
    </subcellularLocation>
</comment>
<dbReference type="AlphaFoldDB" id="A0A2U9IBS5"/>
<comment type="catalytic activity">
    <reaction evidence="8">
        <text>NAD(+) + ATP = ADP + NADP(+) + H(+)</text>
        <dbReference type="Rhea" id="RHEA:18629"/>
        <dbReference type="ChEBI" id="CHEBI:15378"/>
        <dbReference type="ChEBI" id="CHEBI:30616"/>
        <dbReference type="ChEBI" id="CHEBI:57540"/>
        <dbReference type="ChEBI" id="CHEBI:58349"/>
        <dbReference type="ChEBI" id="CHEBI:456216"/>
        <dbReference type="EC" id="2.7.1.23"/>
    </reaction>
</comment>
<comment type="caution">
    <text evidence="8">Lacks conserved residue(s) required for the propagation of feature annotation.</text>
</comment>
<dbReference type="GeneID" id="36830773"/>
<evidence type="ECO:0000256" key="5">
    <source>
        <dbReference type="ARBA" id="ARBA00022840"/>
    </source>
</evidence>
<dbReference type="Gene3D" id="2.60.200.30">
    <property type="entry name" value="Probable inorganic polyphosphate/atp-NAD kinase, domain 2"/>
    <property type="match status" value="1"/>
</dbReference>
<feature type="binding site" evidence="8">
    <location>
        <begin position="110"/>
        <end position="111"/>
    </location>
    <ligand>
        <name>NAD(+)</name>
        <dbReference type="ChEBI" id="CHEBI:57540"/>
    </ligand>
</feature>
<accession>A0A2U9IBS5</accession>
<evidence type="ECO:0000313" key="9">
    <source>
        <dbReference type="EMBL" id="AWR93465.1"/>
    </source>
</evidence>
<dbReference type="EC" id="2.7.1.23" evidence="8"/>
<dbReference type="HAMAP" id="MF_00361">
    <property type="entry name" value="NAD_kinase"/>
    <property type="match status" value="1"/>
</dbReference>
<keyword evidence="1 8" id="KW-0963">Cytoplasm</keyword>
<feature type="binding site" evidence="8">
    <location>
        <position position="50"/>
    </location>
    <ligand>
        <name>NAD(+)</name>
        <dbReference type="ChEBI" id="CHEBI:57540"/>
    </ligand>
</feature>
<dbReference type="KEGG" id="abri:DFR85_01415"/>
<sequence length="249" mass="28105">MKIKIVRKPSVQIEDIENKIRDLAKSFGYEITEEDPDIVFAVGGDGTLLRAIKYDKPIITVKAGRRGFLMDVNPEKLEEVFKRLSNNDYTKEEYILLETNINGINAIAFNEIGILYDKPEALKINVKFLDENIIFEGDGVLISTPQGTSAWSFSISGNYVYNLNALEICLVNPILTSLKSIIIPPLNVKLKLENKGYPQLARVVADGEIIARIEVGNEINIWKSNKKANIYRFYEIDPIKGILNGKRDI</sequence>
<dbReference type="GO" id="GO:0019674">
    <property type="term" value="P:NAD+ metabolic process"/>
    <property type="evidence" value="ECO:0007669"/>
    <property type="project" value="InterPro"/>
</dbReference>
<dbReference type="GO" id="GO:0005737">
    <property type="term" value="C:cytoplasm"/>
    <property type="evidence" value="ECO:0007669"/>
    <property type="project" value="UniProtKB-SubCell"/>
</dbReference>
<comment type="similarity">
    <text evidence="8">Belongs to the NAD kinase family.</text>
</comment>
<dbReference type="SUPFAM" id="SSF111331">
    <property type="entry name" value="NAD kinase/diacylglycerol kinase-like"/>
    <property type="match status" value="1"/>
</dbReference>
<dbReference type="EMBL" id="CP029289">
    <property type="protein sequence ID" value="AWR93465.1"/>
    <property type="molecule type" value="Genomic_DNA"/>
</dbReference>
<comment type="cofactor">
    <cofactor evidence="8">
        <name>a divalent metal cation</name>
        <dbReference type="ChEBI" id="CHEBI:60240"/>
    </cofactor>
</comment>
<dbReference type="InterPro" id="IPR017438">
    <property type="entry name" value="ATP-NAD_kinase_N"/>
</dbReference>
<dbReference type="InterPro" id="IPR017437">
    <property type="entry name" value="ATP-NAD_kinase_PpnK-typ_C"/>
</dbReference>
<dbReference type="InterPro" id="IPR002504">
    <property type="entry name" value="NADK"/>
</dbReference>
<dbReference type="PANTHER" id="PTHR20275:SF43">
    <property type="entry name" value="BIFUNCTIONAL NADP PHOSPHATASE_NAD KINASE"/>
    <property type="match status" value="1"/>
</dbReference>
<dbReference type="GO" id="GO:0005524">
    <property type="term" value="F:ATP binding"/>
    <property type="evidence" value="ECO:0007669"/>
    <property type="project" value="UniProtKB-KW"/>
</dbReference>
<feature type="binding site" evidence="8">
    <location>
        <position position="138"/>
    </location>
    <ligand>
        <name>NAD(+)</name>
        <dbReference type="ChEBI" id="CHEBI:57540"/>
    </ligand>
</feature>
<protein>
    <recommendedName>
        <fullName evidence="8">NAD kinase</fullName>
        <ecNumber evidence="8">2.7.1.23</ecNumber>
    </recommendedName>
    <alternativeName>
        <fullName evidence="8">ATP-dependent NAD kinase</fullName>
    </alternativeName>
</protein>
<dbReference type="Proteomes" id="UP000248044">
    <property type="component" value="Chromosome"/>
</dbReference>
<dbReference type="RefSeq" id="WP_110269349.1">
    <property type="nucleotide sequence ID" value="NZ_CP029289.2"/>
</dbReference>
<proteinExistence type="inferred from homology"/>
<reference evidence="9 10" key="1">
    <citation type="submission" date="2018-05" db="EMBL/GenBank/DDBJ databases">
        <title>Complete Genome Sequences of Extremely Thermoacidophilic, Metal-Mobilizing Type-Strain Members of the Archaeal Family Sulfolobaceae: Acidianus brierleyi DSM-1651T, Acidianus sulfidivorans DSM-18786T, Metallosphaera hakonensis DSM-7519T, and Metallosphaera prunae DSM-10039T.</title>
        <authorList>
            <person name="Counts J.A."/>
            <person name="Kelly R.M."/>
        </authorList>
    </citation>
    <scope>NUCLEOTIDE SEQUENCE [LARGE SCALE GENOMIC DNA]</scope>
    <source>
        <strain evidence="9 10">DSM 1651</strain>
    </source>
</reference>
<dbReference type="PANTHER" id="PTHR20275">
    <property type="entry name" value="NAD KINASE"/>
    <property type="match status" value="1"/>
</dbReference>
<keyword evidence="10" id="KW-1185">Reference proteome</keyword>
<dbReference type="GO" id="GO:0046872">
    <property type="term" value="F:metal ion binding"/>
    <property type="evidence" value="ECO:0007669"/>
    <property type="project" value="UniProtKB-UniRule"/>
</dbReference>
<evidence type="ECO:0000256" key="8">
    <source>
        <dbReference type="HAMAP-Rule" id="MF_00361"/>
    </source>
</evidence>
<feature type="binding site" evidence="8">
    <location>
        <begin position="45"/>
        <end position="46"/>
    </location>
    <ligand>
        <name>NAD(+)</name>
        <dbReference type="ChEBI" id="CHEBI:57540"/>
    </ligand>
</feature>
<organism evidence="9 10">
    <name type="scientific">Acidianus brierleyi</name>
    <dbReference type="NCBI Taxonomy" id="41673"/>
    <lineage>
        <taxon>Archaea</taxon>
        <taxon>Thermoproteota</taxon>
        <taxon>Thermoprotei</taxon>
        <taxon>Sulfolobales</taxon>
        <taxon>Sulfolobaceae</taxon>
        <taxon>Acidianus</taxon>
    </lineage>
</organism>
<feature type="binding site" evidence="8">
    <location>
        <begin position="149"/>
        <end position="154"/>
    </location>
    <ligand>
        <name>NAD(+)</name>
        <dbReference type="ChEBI" id="CHEBI:57540"/>
    </ligand>
</feature>
<dbReference type="Pfam" id="PF20143">
    <property type="entry name" value="NAD_kinase_C"/>
    <property type="match status" value="1"/>
</dbReference>
<keyword evidence="4 8" id="KW-0418">Kinase</keyword>
<comment type="function">
    <text evidence="8">Involved in the regulation of the intracellular balance of NAD and NADP, and is a key enzyme in the biosynthesis of NADP. Catalyzes specifically the phosphorylation on 2'-hydroxyl of the adenosine moiety of NAD to yield NADP.</text>
</comment>
<evidence type="ECO:0000256" key="2">
    <source>
        <dbReference type="ARBA" id="ARBA00022679"/>
    </source>
</evidence>
<dbReference type="OrthoDB" id="77798at2157"/>
<dbReference type="Gene3D" id="3.40.50.10330">
    <property type="entry name" value="Probable inorganic polyphosphate/atp-NAD kinase, domain 1"/>
    <property type="match status" value="1"/>
</dbReference>